<dbReference type="AlphaFoldDB" id="A0A7S3P8Z0"/>
<feature type="region of interest" description="Disordered" evidence="1">
    <location>
        <begin position="68"/>
        <end position="88"/>
    </location>
</feature>
<evidence type="ECO:0000256" key="2">
    <source>
        <dbReference type="SAM" id="SignalP"/>
    </source>
</evidence>
<reference evidence="3" key="1">
    <citation type="submission" date="2021-01" db="EMBL/GenBank/DDBJ databases">
        <authorList>
            <person name="Corre E."/>
            <person name="Pelletier E."/>
            <person name="Niang G."/>
            <person name="Scheremetjew M."/>
            <person name="Finn R."/>
            <person name="Kale V."/>
            <person name="Holt S."/>
            <person name="Cochrane G."/>
            <person name="Meng A."/>
            <person name="Brown T."/>
            <person name="Cohen L."/>
        </authorList>
    </citation>
    <scope>NUCLEOTIDE SEQUENCE</scope>
    <source>
        <strain evidence="3">CCMP127</strain>
    </source>
</reference>
<evidence type="ECO:0000256" key="1">
    <source>
        <dbReference type="SAM" id="MobiDB-lite"/>
    </source>
</evidence>
<organism evidence="3">
    <name type="scientific">Amphora coffeiformis</name>
    <dbReference type="NCBI Taxonomy" id="265554"/>
    <lineage>
        <taxon>Eukaryota</taxon>
        <taxon>Sar</taxon>
        <taxon>Stramenopiles</taxon>
        <taxon>Ochrophyta</taxon>
        <taxon>Bacillariophyta</taxon>
        <taxon>Bacillariophyceae</taxon>
        <taxon>Bacillariophycidae</taxon>
        <taxon>Thalassiophysales</taxon>
        <taxon>Catenulaceae</taxon>
        <taxon>Amphora</taxon>
    </lineage>
</organism>
<keyword evidence="2" id="KW-0732">Signal</keyword>
<feature type="compositionally biased region" description="Basic and acidic residues" evidence="1">
    <location>
        <begin position="71"/>
        <end position="87"/>
    </location>
</feature>
<protein>
    <submittedName>
        <fullName evidence="3">Uncharacterized protein</fullName>
    </submittedName>
</protein>
<feature type="signal peptide" evidence="2">
    <location>
        <begin position="1"/>
        <end position="18"/>
    </location>
</feature>
<feature type="chain" id="PRO_5030767141" evidence="2">
    <location>
        <begin position="19"/>
        <end position="169"/>
    </location>
</feature>
<evidence type="ECO:0000313" key="3">
    <source>
        <dbReference type="EMBL" id="CAE0412280.1"/>
    </source>
</evidence>
<sequence>MKTSLFLIVASLLQSTSANLLAGNLVQLSCSGVDKSPCFENPSNPKCRAIMQMIEAKMNMQYEEGYGQVPESRRLQEDSGQDNEHKSLRGGNRELQFNICSSCTYASSLICQLFCCPGYCGDGMNRALVEEEPKVCTEEITLDTYLVDFPTKPIEKCFEGVKCVMEYQC</sequence>
<proteinExistence type="predicted"/>
<accession>A0A7S3P8Z0</accession>
<name>A0A7S3P8Z0_9STRA</name>
<gene>
    <name evidence="3" type="ORF">ACOF00016_LOCUS9548</name>
</gene>
<dbReference type="EMBL" id="HBIM01011538">
    <property type="protein sequence ID" value="CAE0412280.1"/>
    <property type="molecule type" value="Transcribed_RNA"/>
</dbReference>